<dbReference type="PRINTS" id="PR00725">
    <property type="entry name" value="DADACBPTASE1"/>
</dbReference>
<sequence>MTFPRLKAIAGLTMLIGLLMACAPAAFAASPPPGVQAKAVYAMNADTGQVYYEKNPNERYRMLSITKLLTASVLMDLLQGDLSDQLTIEQGDLAPGSSADLKPGDVWSIEDLLYGMLLVSGNDASNAIARYGGSIMLAMEGQGGNGTQRFLTAMRSKAQNVGATHTEVSDPHGMSRYNVSTARDLALLGADAFRDPRLLPYWQCAHRTVQIGGPNPRSKQLKDIIEIVGEPGIVGAKTGSYFSKGLYNLIVGWRAPNGQTIVIVVLGAPTHPARYDDVRLMIDRLPSDYPELNRPTTISDPAPPPFTAECR</sequence>
<organism evidence="11 12">
    <name type="scientific">Methyloligella solikamskensis</name>
    <dbReference type="NCBI Taxonomy" id="1177756"/>
    <lineage>
        <taxon>Bacteria</taxon>
        <taxon>Pseudomonadati</taxon>
        <taxon>Pseudomonadota</taxon>
        <taxon>Alphaproteobacteria</taxon>
        <taxon>Hyphomicrobiales</taxon>
        <taxon>Hyphomicrobiaceae</taxon>
        <taxon>Methyloligella</taxon>
    </lineage>
</organism>
<accession>A0ABW3J9W8</accession>
<dbReference type="PROSITE" id="PS51257">
    <property type="entry name" value="PROKAR_LIPOPROTEIN"/>
    <property type="match status" value="1"/>
</dbReference>
<dbReference type="Proteomes" id="UP001597102">
    <property type="component" value="Unassembled WGS sequence"/>
</dbReference>
<feature type="domain" description="Peptidase S11 D-alanyl-D-alanine carboxypeptidase A N-terminal" evidence="10">
    <location>
        <begin position="28"/>
        <end position="269"/>
    </location>
</feature>
<feature type="compositionally biased region" description="Pro residues" evidence="8">
    <location>
        <begin position="301"/>
        <end position="311"/>
    </location>
</feature>
<evidence type="ECO:0000259" key="10">
    <source>
        <dbReference type="Pfam" id="PF00768"/>
    </source>
</evidence>
<evidence type="ECO:0000256" key="9">
    <source>
        <dbReference type="SAM" id="SignalP"/>
    </source>
</evidence>
<keyword evidence="3 11" id="KW-0378">Hydrolase</keyword>
<feature type="chain" id="PRO_5046636319" evidence="9">
    <location>
        <begin position="29"/>
        <end position="311"/>
    </location>
</feature>
<comment type="similarity">
    <text evidence="1 7">Belongs to the peptidase S11 family.</text>
</comment>
<evidence type="ECO:0000256" key="8">
    <source>
        <dbReference type="SAM" id="MobiDB-lite"/>
    </source>
</evidence>
<evidence type="ECO:0000256" key="4">
    <source>
        <dbReference type="ARBA" id="ARBA00022960"/>
    </source>
</evidence>
<dbReference type="InterPro" id="IPR001967">
    <property type="entry name" value="Peptidase_S11_N"/>
</dbReference>
<evidence type="ECO:0000256" key="1">
    <source>
        <dbReference type="ARBA" id="ARBA00007164"/>
    </source>
</evidence>
<dbReference type="EC" id="3.4.-.-" evidence="11"/>
<dbReference type="RefSeq" id="WP_379086867.1">
    <property type="nucleotide sequence ID" value="NZ_JBHTJO010000001.1"/>
</dbReference>
<protein>
    <submittedName>
        <fullName evidence="11">D-alanyl-D-alanine carboxypeptidase family protein</fullName>
        <ecNumber evidence="11">3.4.-.-</ecNumber>
    </submittedName>
</protein>
<evidence type="ECO:0000313" key="12">
    <source>
        <dbReference type="Proteomes" id="UP001597102"/>
    </source>
</evidence>
<dbReference type="PANTHER" id="PTHR21581">
    <property type="entry name" value="D-ALANYL-D-ALANINE CARBOXYPEPTIDASE"/>
    <property type="match status" value="1"/>
</dbReference>
<reference evidence="12" key="1">
    <citation type="journal article" date="2019" name="Int. J. Syst. Evol. Microbiol.">
        <title>The Global Catalogue of Microorganisms (GCM) 10K type strain sequencing project: providing services to taxonomists for standard genome sequencing and annotation.</title>
        <authorList>
            <consortium name="The Broad Institute Genomics Platform"/>
            <consortium name="The Broad Institute Genome Sequencing Center for Infectious Disease"/>
            <person name="Wu L."/>
            <person name="Ma J."/>
        </authorList>
    </citation>
    <scope>NUCLEOTIDE SEQUENCE [LARGE SCALE GENOMIC DNA]</scope>
    <source>
        <strain evidence="12">CCUG 61697</strain>
    </source>
</reference>
<evidence type="ECO:0000256" key="3">
    <source>
        <dbReference type="ARBA" id="ARBA00022801"/>
    </source>
</evidence>
<evidence type="ECO:0000256" key="6">
    <source>
        <dbReference type="ARBA" id="ARBA00023316"/>
    </source>
</evidence>
<keyword evidence="4" id="KW-0133">Cell shape</keyword>
<evidence type="ECO:0000256" key="7">
    <source>
        <dbReference type="RuleBase" id="RU004016"/>
    </source>
</evidence>
<evidence type="ECO:0000256" key="2">
    <source>
        <dbReference type="ARBA" id="ARBA00022729"/>
    </source>
</evidence>
<feature type="region of interest" description="Disordered" evidence="8">
    <location>
        <begin position="292"/>
        <end position="311"/>
    </location>
</feature>
<keyword evidence="6" id="KW-0961">Cell wall biogenesis/degradation</keyword>
<comment type="caution">
    <text evidence="11">The sequence shown here is derived from an EMBL/GenBank/DDBJ whole genome shotgun (WGS) entry which is preliminary data.</text>
</comment>
<dbReference type="InterPro" id="IPR018044">
    <property type="entry name" value="Peptidase_S11"/>
</dbReference>
<keyword evidence="11" id="KW-0121">Carboxypeptidase</keyword>
<proteinExistence type="inferred from homology"/>
<dbReference type="GO" id="GO:0004180">
    <property type="term" value="F:carboxypeptidase activity"/>
    <property type="evidence" value="ECO:0007669"/>
    <property type="project" value="UniProtKB-KW"/>
</dbReference>
<keyword evidence="12" id="KW-1185">Reference proteome</keyword>
<dbReference type="Gene3D" id="3.40.710.10">
    <property type="entry name" value="DD-peptidase/beta-lactamase superfamily"/>
    <property type="match status" value="1"/>
</dbReference>
<evidence type="ECO:0000256" key="5">
    <source>
        <dbReference type="ARBA" id="ARBA00022984"/>
    </source>
</evidence>
<dbReference type="SUPFAM" id="SSF56601">
    <property type="entry name" value="beta-lactamase/transpeptidase-like"/>
    <property type="match status" value="1"/>
</dbReference>
<dbReference type="InterPro" id="IPR012338">
    <property type="entry name" value="Beta-lactam/transpept-like"/>
</dbReference>
<gene>
    <name evidence="11" type="ORF">ACFQ2F_05465</name>
</gene>
<dbReference type="Pfam" id="PF00768">
    <property type="entry name" value="Peptidase_S11"/>
    <property type="match status" value="1"/>
</dbReference>
<keyword evidence="2 9" id="KW-0732">Signal</keyword>
<feature type="signal peptide" evidence="9">
    <location>
        <begin position="1"/>
        <end position="28"/>
    </location>
</feature>
<keyword evidence="11" id="KW-0645">Protease</keyword>
<name>A0ABW3J9W8_9HYPH</name>
<evidence type="ECO:0000313" key="11">
    <source>
        <dbReference type="EMBL" id="MFD0986541.1"/>
    </source>
</evidence>
<keyword evidence="5" id="KW-0573">Peptidoglycan synthesis</keyword>
<dbReference type="PANTHER" id="PTHR21581:SF6">
    <property type="entry name" value="TRAFFICKING PROTEIN PARTICLE COMPLEX SUBUNIT 12"/>
    <property type="match status" value="1"/>
</dbReference>
<dbReference type="EMBL" id="JBHTJO010000001">
    <property type="protein sequence ID" value="MFD0986541.1"/>
    <property type="molecule type" value="Genomic_DNA"/>
</dbReference>